<feature type="compositionally biased region" description="Low complexity" evidence="1">
    <location>
        <begin position="10"/>
        <end position="23"/>
    </location>
</feature>
<dbReference type="AlphaFoldDB" id="A0A4Q9PEY3"/>
<proteinExistence type="predicted"/>
<feature type="region of interest" description="Disordered" evidence="1">
    <location>
        <begin position="1"/>
        <end position="34"/>
    </location>
</feature>
<accession>A0A4Q9PEY3</accession>
<protein>
    <submittedName>
        <fullName evidence="2">Uncharacterized protein</fullName>
    </submittedName>
</protein>
<evidence type="ECO:0000313" key="3">
    <source>
        <dbReference type="Proteomes" id="UP000292082"/>
    </source>
</evidence>
<evidence type="ECO:0000313" key="2">
    <source>
        <dbReference type="EMBL" id="TBU53510.1"/>
    </source>
</evidence>
<dbReference type="Proteomes" id="UP000292082">
    <property type="component" value="Unassembled WGS sequence"/>
</dbReference>
<name>A0A4Q9PEY3_9APHY</name>
<keyword evidence="3" id="KW-1185">Reference proteome</keyword>
<organism evidence="2 3">
    <name type="scientific">Dichomitus squalens</name>
    <dbReference type="NCBI Taxonomy" id="114155"/>
    <lineage>
        <taxon>Eukaryota</taxon>
        <taxon>Fungi</taxon>
        <taxon>Dikarya</taxon>
        <taxon>Basidiomycota</taxon>
        <taxon>Agaricomycotina</taxon>
        <taxon>Agaricomycetes</taxon>
        <taxon>Polyporales</taxon>
        <taxon>Polyporaceae</taxon>
        <taxon>Dichomitus</taxon>
    </lineage>
</organism>
<evidence type="ECO:0000256" key="1">
    <source>
        <dbReference type="SAM" id="MobiDB-lite"/>
    </source>
</evidence>
<sequence length="285" mass="29791">MSPASTSHGPSTPASPFSASFDPNESALSTQASLTTPLAIRQGPFYPSGDVQLRPAGPDVSALLAHRLSASFGAIAEQIAAASRALAVPASNAAGALEAPSGGTGGGSPSQSAELAALETRLGIVERAQEQLSADVQQVQAELLRLNGVGSAHGEKEQGEGGIVEVRNGAGAEGTGEFKSATEMAIEELQKKVEGIIETIKLDQARLYARLHNSTVTSNKHPIQAPVTANGKVPQNFPNTKGEFEHLTKERYEHILNAYNVTPKGDTKAKREQLREFIGLTPPTN</sequence>
<dbReference type="EMBL" id="ML145212">
    <property type="protein sequence ID" value="TBU53510.1"/>
    <property type="molecule type" value="Genomic_DNA"/>
</dbReference>
<reference evidence="2 3" key="1">
    <citation type="submission" date="2019-01" db="EMBL/GenBank/DDBJ databases">
        <title>Draft genome sequences of three monokaryotic isolates of the white-rot basidiomycete fungus Dichomitus squalens.</title>
        <authorList>
            <consortium name="DOE Joint Genome Institute"/>
            <person name="Lopez S.C."/>
            <person name="Andreopoulos B."/>
            <person name="Pangilinan J."/>
            <person name="Lipzen A."/>
            <person name="Riley R."/>
            <person name="Ahrendt S."/>
            <person name="Ng V."/>
            <person name="Barry K."/>
            <person name="Daum C."/>
            <person name="Grigoriev I.V."/>
            <person name="Hilden K.S."/>
            <person name="Makela M.R."/>
            <person name="de Vries R.P."/>
        </authorList>
    </citation>
    <scope>NUCLEOTIDE SEQUENCE [LARGE SCALE GENOMIC DNA]</scope>
    <source>
        <strain evidence="2 3">CBS 464.89</strain>
    </source>
</reference>
<gene>
    <name evidence="2" type="ORF">BD310DRAFT_952039</name>
</gene>